<evidence type="ECO:0000313" key="3">
    <source>
        <dbReference type="Proteomes" id="UP000501690"/>
    </source>
</evidence>
<keyword evidence="3" id="KW-1185">Reference proteome</keyword>
<proteinExistence type="predicted"/>
<dbReference type="AlphaFoldDB" id="A0A4D6MUD4"/>
<dbReference type="EMBL" id="CP039352">
    <property type="protein sequence ID" value="QCE04748.1"/>
    <property type="molecule type" value="Genomic_DNA"/>
</dbReference>
<gene>
    <name evidence="2" type="ORF">DEO72_LG8g2786</name>
</gene>
<evidence type="ECO:0000256" key="1">
    <source>
        <dbReference type="SAM" id="MobiDB-lite"/>
    </source>
</evidence>
<accession>A0A4D6MUD4</accession>
<evidence type="ECO:0000313" key="2">
    <source>
        <dbReference type="EMBL" id="QCE04748.1"/>
    </source>
</evidence>
<protein>
    <submittedName>
        <fullName evidence="2">Uncharacterized protein</fullName>
    </submittedName>
</protein>
<reference evidence="2 3" key="1">
    <citation type="submission" date="2019-04" db="EMBL/GenBank/DDBJ databases">
        <title>An improved genome assembly and genetic linkage map for asparagus bean, Vigna unguiculata ssp. sesquipedialis.</title>
        <authorList>
            <person name="Xia Q."/>
            <person name="Zhang R."/>
            <person name="Dong Y."/>
        </authorList>
    </citation>
    <scope>NUCLEOTIDE SEQUENCE [LARGE SCALE GENOMIC DNA]</scope>
    <source>
        <tissue evidence="2">Leaf</tissue>
    </source>
</reference>
<sequence length="105" mass="11705">MNLPAHIITCSPPSMNLPAHGTTSHDPSIASPLKSNARKSQLQHYRLAQPKRRQAKPAQTAWRYQPHCQAPSSRQIAFQTLLVSNHPTITLLPYISFLGPFILTI</sequence>
<feature type="region of interest" description="Disordered" evidence="1">
    <location>
        <begin position="13"/>
        <end position="42"/>
    </location>
</feature>
<dbReference type="Proteomes" id="UP000501690">
    <property type="component" value="Linkage Group LG8"/>
</dbReference>
<name>A0A4D6MUD4_VIGUN</name>
<organism evidence="2 3">
    <name type="scientific">Vigna unguiculata</name>
    <name type="common">Cowpea</name>
    <dbReference type="NCBI Taxonomy" id="3917"/>
    <lineage>
        <taxon>Eukaryota</taxon>
        <taxon>Viridiplantae</taxon>
        <taxon>Streptophyta</taxon>
        <taxon>Embryophyta</taxon>
        <taxon>Tracheophyta</taxon>
        <taxon>Spermatophyta</taxon>
        <taxon>Magnoliopsida</taxon>
        <taxon>eudicotyledons</taxon>
        <taxon>Gunneridae</taxon>
        <taxon>Pentapetalae</taxon>
        <taxon>rosids</taxon>
        <taxon>fabids</taxon>
        <taxon>Fabales</taxon>
        <taxon>Fabaceae</taxon>
        <taxon>Papilionoideae</taxon>
        <taxon>50 kb inversion clade</taxon>
        <taxon>NPAAA clade</taxon>
        <taxon>indigoferoid/millettioid clade</taxon>
        <taxon>Phaseoleae</taxon>
        <taxon>Vigna</taxon>
    </lineage>
</organism>